<protein>
    <recommendedName>
        <fullName evidence="9 10">Tyrosinase copper-binding domain-containing protein</fullName>
    </recommendedName>
</protein>
<dbReference type="InterPro" id="IPR050316">
    <property type="entry name" value="Tyrosinase/Hemocyanin"/>
</dbReference>
<comment type="cofactor">
    <cofactor evidence="1">
        <name>Cu(2+)</name>
        <dbReference type="ChEBI" id="CHEBI:29036"/>
    </cofactor>
</comment>
<dbReference type="PRINTS" id="PR00092">
    <property type="entry name" value="TYROSINASE"/>
</dbReference>
<dbReference type="GO" id="GO:0004097">
    <property type="term" value="F:catechol oxidase activity"/>
    <property type="evidence" value="ECO:0007669"/>
    <property type="project" value="InterPro"/>
</dbReference>
<keyword evidence="4" id="KW-0479">Metal-binding</keyword>
<keyword evidence="5" id="KW-0883">Thioether bond</keyword>
<keyword evidence="7" id="KW-0186">Copper</keyword>
<dbReference type="SUPFAM" id="SSF48056">
    <property type="entry name" value="Di-copper centre-containing domain"/>
    <property type="match status" value="1"/>
</dbReference>
<dbReference type="Gene3D" id="1.10.1280.10">
    <property type="entry name" value="Di-copper center containing domain from catechol oxidase"/>
    <property type="match status" value="1"/>
</dbReference>
<dbReference type="AlphaFoldDB" id="A0AA88QFI1"/>
<dbReference type="InterPro" id="IPR022739">
    <property type="entry name" value="Polyphenol_oxidase_cen"/>
</dbReference>
<dbReference type="InterPro" id="IPR008922">
    <property type="entry name" value="Di-copper_centre_dom_sf"/>
</dbReference>
<evidence type="ECO:0000256" key="3">
    <source>
        <dbReference type="ARBA" id="ARBA00011245"/>
    </source>
</evidence>
<sequence>MATLPPPAAANSPPFAITPSTFRSWSFLVKKPNPPLNSKQRYRFDVSCKAVEGDDLQNLEVSSSSMAETSQGKFDRRNVLLGLGGLYGAANLGGTDPLALAAPVSAPDLTNCLAVPAQLPDNALFSECCPPTTGKYIDYVLPPPSQPMRVRPAAHLVDEEYVAKYAKAIELMKALPEDDPRNFMQQARTHCAYCNGAYTQVGYPDKELQVHNSWLFFPFHRWYLYFFEKIAGKLIGDPTFGIPFWNYDSPGGMTIPAMFADSASPLYDSLRNASHQPPTTIDLGYNGTDSEVTDLERVTNNLAVMYKAMVSGGNGAELFLGGAFRAGDDPGSNAGSFENVPHAPVHRWTGDPTQTNGEDMGIFYSAARDPIFYCHHANVDRAWTIWKTLGGKRKDYNDPDWLNASFAFYDENAQLVHVKVADCRDQTRLGYAYQAVDIPWLKSKPVPGKKKSKVATTFARANNATVVFPITLNKIVQVVIKRSKKSRSKRQKEEEEEVLCLEGIVLDRGKYIKFDVYINDEDSKGSAPDKTELVGSFVNLPHQHSHKSMFKRSQKFGINEVLEELEAEDDDSLLVTIVPKCGSEDPFEFEVHHINMAMASLPPPTITPPALRSWPSFPNISRASIIRKHNNNGGRHQSPLETPASGKFGRRNVLLLIGGLYSTTTTGLNAAKAAPASTAVPKVVFPVTLDKVLRVLVQRPRKSRSKSEKDEEEEILVIDGIEFDNEEYVKFDVLINDEDEKGSAPSKTEFAGSFARLPHKNKREGMKTRTCLRLGISELLEDLGAEDDDALVVTLVPRSGSRDLTVAGVKIEFA</sequence>
<evidence type="ECO:0000259" key="9">
    <source>
        <dbReference type="PROSITE" id="PS00497"/>
    </source>
</evidence>
<comment type="similarity">
    <text evidence="2">Belongs to the tyrosinase family.</text>
</comment>
<dbReference type="Pfam" id="PF12143">
    <property type="entry name" value="PPO1_KFDV"/>
    <property type="match status" value="2"/>
</dbReference>
<keyword evidence="12" id="KW-1185">Reference proteome</keyword>
<evidence type="ECO:0000256" key="2">
    <source>
        <dbReference type="ARBA" id="ARBA00009928"/>
    </source>
</evidence>
<comment type="subunit">
    <text evidence="3">Monomer.</text>
</comment>
<dbReference type="PROSITE" id="PS00498">
    <property type="entry name" value="TYROSINASE_2"/>
    <property type="match status" value="1"/>
</dbReference>
<evidence type="ECO:0000256" key="5">
    <source>
        <dbReference type="ARBA" id="ARBA00022784"/>
    </source>
</evidence>
<dbReference type="FunFam" id="1.10.1280.10:FF:000007">
    <property type="entry name" value="Polyphenol oxidase, chloroplastic"/>
    <property type="match status" value="1"/>
</dbReference>
<evidence type="ECO:0000256" key="4">
    <source>
        <dbReference type="ARBA" id="ARBA00022723"/>
    </source>
</evidence>
<dbReference type="PANTHER" id="PTHR11474">
    <property type="entry name" value="TYROSINASE FAMILY MEMBER"/>
    <property type="match status" value="1"/>
</dbReference>
<feature type="domain" description="Tyrosinase copper-binding" evidence="10">
    <location>
        <begin position="369"/>
        <end position="380"/>
    </location>
</feature>
<dbReference type="PROSITE" id="PS00497">
    <property type="entry name" value="TYROSINASE_1"/>
    <property type="match status" value="1"/>
</dbReference>
<keyword evidence="6" id="KW-0560">Oxidoreductase</keyword>
<name>A0AA88QFI1_9ASTE</name>
<gene>
    <name evidence="11" type="ORF">RJ640_005920</name>
</gene>
<comment type="caution">
    <text evidence="11">The sequence shown here is derived from an EMBL/GenBank/DDBJ whole genome shotgun (WGS) entry which is preliminary data.</text>
</comment>
<evidence type="ECO:0000259" key="10">
    <source>
        <dbReference type="PROSITE" id="PS00498"/>
    </source>
</evidence>
<evidence type="ECO:0000313" key="12">
    <source>
        <dbReference type="Proteomes" id="UP001187471"/>
    </source>
</evidence>
<dbReference type="Proteomes" id="UP001187471">
    <property type="component" value="Unassembled WGS sequence"/>
</dbReference>
<organism evidence="11 12">
    <name type="scientific">Escallonia rubra</name>
    <dbReference type="NCBI Taxonomy" id="112253"/>
    <lineage>
        <taxon>Eukaryota</taxon>
        <taxon>Viridiplantae</taxon>
        <taxon>Streptophyta</taxon>
        <taxon>Embryophyta</taxon>
        <taxon>Tracheophyta</taxon>
        <taxon>Spermatophyta</taxon>
        <taxon>Magnoliopsida</taxon>
        <taxon>eudicotyledons</taxon>
        <taxon>Gunneridae</taxon>
        <taxon>Pentapetalae</taxon>
        <taxon>asterids</taxon>
        <taxon>campanulids</taxon>
        <taxon>Escalloniales</taxon>
        <taxon>Escalloniaceae</taxon>
        <taxon>Escallonia</taxon>
    </lineage>
</organism>
<reference evidence="11" key="1">
    <citation type="submission" date="2022-12" db="EMBL/GenBank/DDBJ databases">
        <title>Draft genome assemblies for two species of Escallonia (Escalloniales).</title>
        <authorList>
            <person name="Chanderbali A."/>
            <person name="Dervinis C."/>
            <person name="Anghel I."/>
            <person name="Soltis D."/>
            <person name="Soltis P."/>
            <person name="Zapata F."/>
        </authorList>
    </citation>
    <scope>NUCLEOTIDE SEQUENCE</scope>
    <source>
        <strain evidence="11">UCBG92.1500</strain>
        <tissue evidence="11">Leaf</tissue>
    </source>
</reference>
<evidence type="ECO:0000256" key="1">
    <source>
        <dbReference type="ARBA" id="ARBA00001973"/>
    </source>
</evidence>
<dbReference type="Pfam" id="PF12142">
    <property type="entry name" value="PPO1_DWL"/>
    <property type="match status" value="1"/>
</dbReference>
<evidence type="ECO:0000256" key="8">
    <source>
        <dbReference type="ARBA" id="ARBA00023157"/>
    </source>
</evidence>
<feature type="domain" description="Tyrosinase copper-binding" evidence="9">
    <location>
        <begin position="211"/>
        <end position="228"/>
    </location>
</feature>
<dbReference type="PANTHER" id="PTHR11474:SF76">
    <property type="entry name" value="SHKT DOMAIN-CONTAINING PROTEIN"/>
    <property type="match status" value="1"/>
</dbReference>
<keyword evidence="8" id="KW-1015">Disulfide bond</keyword>
<dbReference type="Pfam" id="PF00264">
    <property type="entry name" value="Tyrosinase"/>
    <property type="match status" value="1"/>
</dbReference>
<dbReference type="InterPro" id="IPR022740">
    <property type="entry name" value="Polyphenol_oxidase_C"/>
</dbReference>
<accession>A0AA88QFI1</accession>
<dbReference type="EMBL" id="JAVXUO010002887">
    <property type="protein sequence ID" value="KAK2968733.1"/>
    <property type="molecule type" value="Genomic_DNA"/>
</dbReference>
<dbReference type="InterPro" id="IPR002227">
    <property type="entry name" value="Tyrosinase_Cu-bd"/>
</dbReference>
<dbReference type="GO" id="GO:0005507">
    <property type="term" value="F:copper ion binding"/>
    <property type="evidence" value="ECO:0007669"/>
    <property type="project" value="UniProtKB-ARBA"/>
</dbReference>
<evidence type="ECO:0000313" key="11">
    <source>
        <dbReference type="EMBL" id="KAK2968733.1"/>
    </source>
</evidence>
<evidence type="ECO:0000256" key="6">
    <source>
        <dbReference type="ARBA" id="ARBA00023002"/>
    </source>
</evidence>
<evidence type="ECO:0000256" key="7">
    <source>
        <dbReference type="ARBA" id="ARBA00023008"/>
    </source>
</evidence>
<proteinExistence type="inferred from homology"/>